<evidence type="ECO:0000313" key="2">
    <source>
        <dbReference type="EMBL" id="MFM0717320.1"/>
    </source>
</evidence>
<sequence>MAWANAGVCIFAFFVSCGSLAQVVHAAAPEISIYKNKVYVNSPSGAKQVILLDHDIKREDVRVEDLTFNGYHDLKILNERGAAQEFYNVYLYSSSLGKYVFNKKLSDIPCLQVDAEKKQLVGACFHISACENWSEHYAVTRLGRVSLVARAGAYCDATGQVYSYVDHFKNGKQISSKVIPVLNVPQRSPD</sequence>
<name>A0ABW9EFW1_9BURK</name>
<feature type="signal peptide" evidence="1">
    <location>
        <begin position="1"/>
        <end position="21"/>
    </location>
</feature>
<feature type="chain" id="PRO_5047189264" description="Carboxypeptidase regulatory-like domain-containing protein" evidence="1">
    <location>
        <begin position="22"/>
        <end position="190"/>
    </location>
</feature>
<dbReference type="NCBIfam" id="NF047539">
    <property type="entry name" value="XAC2610_fam"/>
    <property type="match status" value="1"/>
</dbReference>
<comment type="caution">
    <text evidence="2">The sequence shown here is derived from an EMBL/GenBank/DDBJ whole genome shotgun (WGS) entry which is preliminary data.</text>
</comment>
<evidence type="ECO:0000313" key="3">
    <source>
        <dbReference type="Proteomes" id="UP001629392"/>
    </source>
</evidence>
<keyword evidence="1" id="KW-0732">Signal</keyword>
<evidence type="ECO:0000256" key="1">
    <source>
        <dbReference type="SAM" id="SignalP"/>
    </source>
</evidence>
<reference evidence="2 3" key="1">
    <citation type="journal article" date="2024" name="Chem. Sci.">
        <title>Discovery of megapolipeptins by genome mining of a Burkholderiales bacteria collection.</title>
        <authorList>
            <person name="Paulo B.S."/>
            <person name="Recchia M.J.J."/>
            <person name="Lee S."/>
            <person name="Fergusson C.H."/>
            <person name="Romanowski S.B."/>
            <person name="Hernandez A."/>
            <person name="Krull N."/>
            <person name="Liu D.Y."/>
            <person name="Cavanagh H."/>
            <person name="Bos A."/>
            <person name="Gray C.A."/>
            <person name="Murphy B.T."/>
            <person name="Linington R.G."/>
            <person name="Eustaquio A.S."/>
        </authorList>
    </citation>
    <scope>NUCLEOTIDE SEQUENCE [LARGE SCALE GENOMIC DNA]</scope>
    <source>
        <strain evidence="2 3">RL17-350-BIC-E</strain>
    </source>
</reference>
<gene>
    <name evidence="2" type="ORF">PQQ73_13360</name>
</gene>
<dbReference type="InterPro" id="IPR058087">
    <property type="entry name" value="XAC2610_dom"/>
</dbReference>
<evidence type="ECO:0008006" key="4">
    <source>
        <dbReference type="Google" id="ProtNLM"/>
    </source>
</evidence>
<proteinExistence type="predicted"/>
<dbReference type="EMBL" id="JAQQCL010000008">
    <property type="protein sequence ID" value="MFM0717320.1"/>
    <property type="molecule type" value="Genomic_DNA"/>
</dbReference>
<accession>A0ABW9EFW1</accession>
<dbReference type="Proteomes" id="UP001629392">
    <property type="component" value="Unassembled WGS sequence"/>
</dbReference>
<organism evidence="2 3">
    <name type="scientific">Paraburkholderia strydomiana</name>
    <dbReference type="NCBI Taxonomy" id="1245417"/>
    <lineage>
        <taxon>Bacteria</taxon>
        <taxon>Pseudomonadati</taxon>
        <taxon>Pseudomonadota</taxon>
        <taxon>Betaproteobacteria</taxon>
        <taxon>Burkholderiales</taxon>
        <taxon>Burkholderiaceae</taxon>
        <taxon>Paraburkholderia</taxon>
    </lineage>
</organism>
<keyword evidence="3" id="KW-1185">Reference proteome</keyword>
<protein>
    <recommendedName>
        <fullName evidence="4">Carboxypeptidase regulatory-like domain-containing protein</fullName>
    </recommendedName>
</protein>
<dbReference type="RefSeq" id="WP_408145004.1">
    <property type="nucleotide sequence ID" value="NZ_JAQQCJ010000013.1"/>
</dbReference>